<evidence type="ECO:0000256" key="2">
    <source>
        <dbReference type="SAM" id="SignalP"/>
    </source>
</evidence>
<reference evidence="3 4" key="1">
    <citation type="submission" date="2015-12" db="EMBL/GenBank/DDBJ databases">
        <authorList>
            <person name="Shamseldin A."/>
            <person name="Moawad H."/>
            <person name="Abd El-Rahim W.M."/>
            <person name="Sadowsky M.J."/>
        </authorList>
    </citation>
    <scope>NUCLEOTIDE SEQUENCE [LARGE SCALE GENOMIC DNA]</scope>
    <source>
        <strain evidence="3 4">DG5B</strain>
    </source>
</reference>
<evidence type="ECO:0000313" key="3">
    <source>
        <dbReference type="EMBL" id="ALW84237.1"/>
    </source>
</evidence>
<accession>A0A0U4AU33</accession>
<dbReference type="KEGG" id="hyg:AUC43_03475"/>
<dbReference type="STRING" id="1411621.AUC43_03475"/>
<dbReference type="EMBL" id="CP013909">
    <property type="protein sequence ID" value="ALW84237.1"/>
    <property type="molecule type" value="Genomic_DNA"/>
</dbReference>
<gene>
    <name evidence="3" type="ORF">AUC43_03475</name>
</gene>
<proteinExistence type="predicted"/>
<dbReference type="AlphaFoldDB" id="A0A0U4AU33"/>
<feature type="signal peptide" evidence="2">
    <location>
        <begin position="1"/>
        <end position="17"/>
    </location>
</feature>
<dbReference type="PROSITE" id="PS51257">
    <property type="entry name" value="PROKAR_LIPOPROTEIN"/>
    <property type="match status" value="1"/>
</dbReference>
<organism evidence="3 4">
    <name type="scientific">Hymenobacter sedentarius</name>
    <dbReference type="NCBI Taxonomy" id="1411621"/>
    <lineage>
        <taxon>Bacteria</taxon>
        <taxon>Pseudomonadati</taxon>
        <taxon>Bacteroidota</taxon>
        <taxon>Cytophagia</taxon>
        <taxon>Cytophagales</taxon>
        <taxon>Hymenobacteraceae</taxon>
        <taxon>Hymenobacter</taxon>
    </lineage>
</organism>
<evidence type="ECO:0000256" key="1">
    <source>
        <dbReference type="SAM" id="MobiDB-lite"/>
    </source>
</evidence>
<feature type="region of interest" description="Disordered" evidence="1">
    <location>
        <begin position="41"/>
        <end position="121"/>
    </location>
</feature>
<protein>
    <submittedName>
        <fullName evidence="3">Uncharacterized protein</fullName>
    </submittedName>
</protein>
<feature type="compositionally biased region" description="Polar residues" evidence="1">
    <location>
        <begin position="110"/>
        <end position="121"/>
    </location>
</feature>
<keyword evidence="4" id="KW-1185">Reference proteome</keyword>
<dbReference type="RefSeq" id="WP_068190008.1">
    <property type="nucleotide sequence ID" value="NZ_CP013909.1"/>
</dbReference>
<feature type="chain" id="PRO_5006846874" evidence="2">
    <location>
        <begin position="18"/>
        <end position="121"/>
    </location>
</feature>
<sequence length="121" mass="12723">MKLTPTLLLAVATASLALTSCSSEPSDWRPDDKVSLDMVAPGTRPSDNYDQNTAYAPNQAKGGAITKPISSSADLDQRPAPSAKSAMTANAEEGLRKRGLLHDAGKSTQEDTTASGHQIQR</sequence>
<feature type="compositionally biased region" description="Basic and acidic residues" evidence="1">
    <location>
        <begin position="93"/>
        <end position="109"/>
    </location>
</feature>
<feature type="compositionally biased region" description="Polar residues" evidence="1">
    <location>
        <begin position="45"/>
        <end position="56"/>
    </location>
</feature>
<dbReference type="Proteomes" id="UP000059542">
    <property type="component" value="Chromosome"/>
</dbReference>
<evidence type="ECO:0000313" key="4">
    <source>
        <dbReference type="Proteomes" id="UP000059542"/>
    </source>
</evidence>
<dbReference type="OrthoDB" id="887022at2"/>
<name>A0A0U4AU33_9BACT</name>
<keyword evidence="2" id="KW-0732">Signal</keyword>